<organism evidence="14 15">
    <name type="scientific">Burkholderia anthina</name>
    <dbReference type="NCBI Taxonomy" id="179879"/>
    <lineage>
        <taxon>Bacteria</taxon>
        <taxon>Pseudomonadati</taxon>
        <taxon>Pseudomonadota</taxon>
        <taxon>Betaproteobacteria</taxon>
        <taxon>Burkholderiales</taxon>
        <taxon>Burkholderiaceae</taxon>
        <taxon>Burkholderia</taxon>
        <taxon>Burkholderia cepacia complex</taxon>
    </lineage>
</organism>
<dbReference type="Gene3D" id="2.60.40.2610">
    <property type="entry name" value="Outer membrane usher protein FimD, plug domain"/>
    <property type="match status" value="1"/>
</dbReference>
<keyword evidence="9" id="KW-1029">Fimbrium biogenesis</keyword>
<dbReference type="SUPFAM" id="SSF141729">
    <property type="entry name" value="FimD N-terminal domain-like"/>
    <property type="match status" value="1"/>
</dbReference>
<keyword evidence="8 9" id="KW-0998">Cell outer membrane</keyword>
<dbReference type="Pfam" id="PF00577">
    <property type="entry name" value="Usher"/>
    <property type="match status" value="1"/>
</dbReference>
<keyword evidence="3 9" id="KW-0813">Transport</keyword>
<evidence type="ECO:0000256" key="7">
    <source>
        <dbReference type="ARBA" id="ARBA00023136"/>
    </source>
</evidence>
<evidence type="ECO:0000256" key="3">
    <source>
        <dbReference type="ARBA" id="ARBA00022448"/>
    </source>
</evidence>
<dbReference type="Gene3D" id="3.10.20.410">
    <property type="match status" value="1"/>
</dbReference>
<protein>
    <submittedName>
        <fullName evidence="14">Fimbrial biogenesis outer membrane usher protein</fullName>
    </submittedName>
</protein>
<dbReference type="GO" id="GO:0015473">
    <property type="term" value="F:fimbrial usher porin activity"/>
    <property type="evidence" value="ECO:0007669"/>
    <property type="project" value="InterPro"/>
</dbReference>
<evidence type="ECO:0000256" key="8">
    <source>
        <dbReference type="ARBA" id="ARBA00023237"/>
    </source>
</evidence>
<dbReference type="EMBL" id="CP066769">
    <property type="protein sequence ID" value="QQK02531.1"/>
    <property type="molecule type" value="Genomic_DNA"/>
</dbReference>
<evidence type="ECO:0000256" key="6">
    <source>
        <dbReference type="ARBA" id="ARBA00022729"/>
    </source>
</evidence>
<name>A0A7T6VET2_9BURK</name>
<dbReference type="Gene3D" id="2.60.40.2070">
    <property type="match status" value="1"/>
</dbReference>
<gene>
    <name evidence="14" type="ORF">JFN94_15835</name>
</gene>
<dbReference type="PROSITE" id="PS51257">
    <property type="entry name" value="PROKAR_LIPOPROTEIN"/>
    <property type="match status" value="1"/>
</dbReference>
<dbReference type="InterPro" id="IPR000015">
    <property type="entry name" value="Fimb_usher"/>
</dbReference>
<keyword evidence="6 11" id="KW-0732">Signal</keyword>
<dbReference type="Gene3D" id="2.60.40.3110">
    <property type="match status" value="1"/>
</dbReference>
<dbReference type="InterPro" id="IPR037224">
    <property type="entry name" value="PapC_N_sf"/>
</dbReference>
<evidence type="ECO:0000259" key="13">
    <source>
        <dbReference type="Pfam" id="PF13954"/>
    </source>
</evidence>
<dbReference type="InterPro" id="IPR025885">
    <property type="entry name" value="PapC_N"/>
</dbReference>
<dbReference type="PROSITE" id="PS01151">
    <property type="entry name" value="FIMBRIAL_USHER"/>
    <property type="match status" value="1"/>
</dbReference>
<evidence type="ECO:0000256" key="5">
    <source>
        <dbReference type="ARBA" id="ARBA00022692"/>
    </source>
</evidence>
<feature type="domain" description="PapC-like C-terminal" evidence="12">
    <location>
        <begin position="777"/>
        <end position="840"/>
    </location>
</feature>
<keyword evidence="4" id="KW-1134">Transmembrane beta strand</keyword>
<evidence type="ECO:0000256" key="2">
    <source>
        <dbReference type="ARBA" id="ARBA00008064"/>
    </source>
</evidence>
<dbReference type="Pfam" id="PF13953">
    <property type="entry name" value="PapC_C"/>
    <property type="match status" value="1"/>
</dbReference>
<reference evidence="14 15" key="1">
    <citation type="submission" date="2020-12" db="EMBL/GenBank/DDBJ databases">
        <title>Complete genome sequence of Burkholderia anthina BJQ0011.</title>
        <authorList>
            <person name="Xu Y."/>
        </authorList>
    </citation>
    <scope>NUCLEOTIDE SEQUENCE [LARGE SCALE GENOMIC DNA]</scope>
    <source>
        <strain evidence="14 15">BJQ0011</strain>
    </source>
</reference>
<feature type="region of interest" description="Disordered" evidence="10">
    <location>
        <begin position="864"/>
        <end position="884"/>
    </location>
</feature>
<keyword evidence="5 9" id="KW-0812">Transmembrane</keyword>
<dbReference type="AlphaFoldDB" id="A0A7T6VET2"/>
<evidence type="ECO:0000256" key="10">
    <source>
        <dbReference type="SAM" id="MobiDB-lite"/>
    </source>
</evidence>
<dbReference type="InterPro" id="IPR043142">
    <property type="entry name" value="PapC-like_C_sf"/>
</dbReference>
<dbReference type="FunFam" id="2.60.40.2610:FF:000001">
    <property type="entry name" value="Outer membrane fimbrial usher protein"/>
    <property type="match status" value="1"/>
</dbReference>
<dbReference type="KEGG" id="bann:JFN94_15835"/>
<proteinExistence type="inferred from homology"/>
<feature type="signal peptide" evidence="11">
    <location>
        <begin position="1"/>
        <end position="34"/>
    </location>
</feature>
<dbReference type="PANTHER" id="PTHR30451:SF20">
    <property type="entry name" value="FIMBRIAE USHER"/>
    <property type="match status" value="1"/>
</dbReference>
<evidence type="ECO:0000259" key="12">
    <source>
        <dbReference type="Pfam" id="PF13953"/>
    </source>
</evidence>
<feature type="chain" id="PRO_5032764737" evidence="11">
    <location>
        <begin position="35"/>
        <end position="884"/>
    </location>
</feature>
<dbReference type="RefSeq" id="WP_175796200.1">
    <property type="nucleotide sequence ID" value="NZ_CADEUA010000014.1"/>
</dbReference>
<evidence type="ECO:0000256" key="11">
    <source>
        <dbReference type="SAM" id="SignalP"/>
    </source>
</evidence>
<dbReference type="InterPro" id="IPR018030">
    <property type="entry name" value="Fimbrial_membr_usher_CS"/>
</dbReference>
<sequence>MTKTVKPDPRYGGPRLRPLYAAVLSALAACHAAASEVESGSAPLTIAQVEFDQGFFPSGSSITNDLSRFEKGNSVLPGTYNVDIYVNDNWIGRADVPFKASETTRSGDARACFDKLLLTRVGIDLAKLAPETAEALAAPGACLPLERIVDGATIALDFGEQRLDLGIQQASLSRNPRGYVSREFWSDGVNAGFLGYDANVYAYNNRGAGTQTQGYLGLNAGVNLGAWHFRHNGSYSWSSQGNAQYQSLNTYLQRDVPALLSQLIAGESYTTGELFDSVGFRGVRLSTDDRMLPDSLRGYAPTVRGIANSNAKVTIKQNGAIIYDTTVAPGAFEINDLYATGYGGDLTVEVTESDGSVHSFKVPYASVPLSLRPGISRYSITAGTLRDTMTSGNPWFTQGTWQRGFTNAVTGYVGATIAQGYGSAMVGGVLTTGIGAIGVDYTQAITTVPGAGRMTGGSARISYSKNVPQTGSNISIAAYRYSTGGFFDLGAAMQARDAADRGTTGIESVVRPRNRAQITFGQQLGERGGNLSLTASTVNYWNRGGSDINYSVGYSNTFRNVSLSLQATRQQSALGQQSTLYYASVTIPLGRQYPMTVSSSVSHDTNGRTQVRSMLSGSLGVDRNLSYGVNLNHSSGDGSSDTSGSANMLYRGRLADVSASAGSGSGNSQGSFGVRGAVVAHPGGVTLSQPLSETIGVIEAKGAGGARVLNASGVKLDSRGYAVVPYLTPYSMNLVEIDPKGLSTDVELKTTSQQVAPRAGSVVMLKYETETGRSAVIHALRPNGEPLPFGSSVVDAAGNPVGAVGQASKIFVRGLQDSGELTVKWGDTPDTLCHIAYQLPIRDAGSKADGYQRIDTQCVAPEAGEPSVRATPIAQRMDKGTSAR</sequence>
<dbReference type="PANTHER" id="PTHR30451">
    <property type="entry name" value="OUTER MEMBRANE USHER PROTEIN"/>
    <property type="match status" value="1"/>
</dbReference>
<feature type="domain" description="PapC N-terminal" evidence="13">
    <location>
        <begin position="50"/>
        <end position="199"/>
    </location>
</feature>
<dbReference type="InterPro" id="IPR025949">
    <property type="entry name" value="PapC-like_C"/>
</dbReference>
<accession>A0A7T6VET2</accession>
<dbReference type="GO" id="GO:0009297">
    <property type="term" value="P:pilus assembly"/>
    <property type="evidence" value="ECO:0007669"/>
    <property type="project" value="InterPro"/>
</dbReference>
<comment type="subcellular location">
    <subcellularLocation>
        <location evidence="1 9">Cell outer membrane</location>
        <topology evidence="1 9">Multi-pass membrane protein</topology>
    </subcellularLocation>
</comment>
<evidence type="ECO:0000256" key="9">
    <source>
        <dbReference type="RuleBase" id="RU003884"/>
    </source>
</evidence>
<evidence type="ECO:0000256" key="4">
    <source>
        <dbReference type="ARBA" id="ARBA00022452"/>
    </source>
</evidence>
<dbReference type="GO" id="GO:0009279">
    <property type="term" value="C:cell outer membrane"/>
    <property type="evidence" value="ECO:0007669"/>
    <property type="project" value="UniProtKB-SubCell"/>
</dbReference>
<dbReference type="FunFam" id="2.60.40.3110:FF:000001">
    <property type="entry name" value="Putative fimbrial outer membrane usher"/>
    <property type="match status" value="1"/>
</dbReference>
<dbReference type="Pfam" id="PF13954">
    <property type="entry name" value="PapC_N"/>
    <property type="match status" value="1"/>
</dbReference>
<keyword evidence="7 9" id="KW-0472">Membrane</keyword>
<evidence type="ECO:0000313" key="14">
    <source>
        <dbReference type="EMBL" id="QQK02531.1"/>
    </source>
</evidence>
<comment type="similarity">
    <text evidence="2 9">Belongs to the fimbrial export usher family.</text>
</comment>
<evidence type="ECO:0000313" key="15">
    <source>
        <dbReference type="Proteomes" id="UP000596205"/>
    </source>
</evidence>
<dbReference type="InterPro" id="IPR042186">
    <property type="entry name" value="FimD_plug_dom"/>
</dbReference>
<evidence type="ECO:0000256" key="1">
    <source>
        <dbReference type="ARBA" id="ARBA00004571"/>
    </source>
</evidence>
<dbReference type="Proteomes" id="UP000596205">
    <property type="component" value="Chromosome 1"/>
</dbReference>